<protein>
    <recommendedName>
        <fullName evidence="4">Outer membrane protein beta-barrel domain-containing protein</fullName>
    </recommendedName>
</protein>
<keyword evidence="1" id="KW-0732">Signal</keyword>
<dbReference type="Proteomes" id="UP001615550">
    <property type="component" value="Unassembled WGS sequence"/>
</dbReference>
<evidence type="ECO:0008006" key="4">
    <source>
        <dbReference type="Google" id="ProtNLM"/>
    </source>
</evidence>
<proteinExistence type="predicted"/>
<dbReference type="EMBL" id="JBGORX010000001">
    <property type="protein sequence ID" value="MFJ1268279.1"/>
    <property type="molecule type" value="Genomic_DNA"/>
</dbReference>
<dbReference type="SUPFAM" id="SSF56925">
    <property type="entry name" value="OMPA-like"/>
    <property type="match status" value="1"/>
</dbReference>
<keyword evidence="3" id="KW-1185">Reference proteome</keyword>
<sequence>MKRCFAQLSTAVGILFSFATHAVSYIPTLTSQDQPWSITASVGSANYQVVANDKNSALGRLALGNELLLAGDIALGLELGLQTGNKICLTIPKKSLSLLRWTPVHTTLSPVLDLLITTKTDPLFNSAFFAQVKGGIAYRHWKINRIPVNEISQLAGEVQAGFGYPITALASLSLLYQGIYGNKPNYQLDPYSKRTNLANIPTLHSVLVGLSVNL</sequence>
<accession>A0ABW8D6F7</accession>
<evidence type="ECO:0000313" key="3">
    <source>
        <dbReference type="Proteomes" id="UP001615550"/>
    </source>
</evidence>
<name>A0ABW8D6F7_9GAMM</name>
<comment type="caution">
    <text evidence="2">The sequence shown here is derived from an EMBL/GenBank/DDBJ whole genome shotgun (WGS) entry which is preliminary data.</text>
</comment>
<evidence type="ECO:0000256" key="1">
    <source>
        <dbReference type="SAM" id="SignalP"/>
    </source>
</evidence>
<feature type="chain" id="PRO_5045066071" description="Outer membrane protein beta-barrel domain-containing protein" evidence="1">
    <location>
        <begin position="23"/>
        <end position="214"/>
    </location>
</feature>
<dbReference type="RefSeq" id="WP_400187092.1">
    <property type="nucleotide sequence ID" value="NZ_JBGORX010000001.1"/>
</dbReference>
<dbReference type="InterPro" id="IPR011250">
    <property type="entry name" value="OMP/PagP_B-barrel"/>
</dbReference>
<reference evidence="2 3" key="1">
    <citation type="submission" date="2024-08" db="EMBL/GenBank/DDBJ databases">
        <title>Draft Genome Sequence of Legionella lytica strain DSB2004, Isolated From a Fire Sprinkler System.</title>
        <authorList>
            <person name="Everhart A.D."/>
            <person name="Kidane D.T."/>
            <person name="Farone A.L."/>
            <person name="Farone M.B."/>
        </authorList>
    </citation>
    <scope>NUCLEOTIDE SEQUENCE [LARGE SCALE GENOMIC DNA]</scope>
    <source>
        <strain evidence="2 3">DSB2004</strain>
    </source>
</reference>
<gene>
    <name evidence="2" type="ORF">ACD661_06905</name>
</gene>
<feature type="signal peptide" evidence="1">
    <location>
        <begin position="1"/>
        <end position="22"/>
    </location>
</feature>
<evidence type="ECO:0000313" key="2">
    <source>
        <dbReference type="EMBL" id="MFJ1268279.1"/>
    </source>
</evidence>
<organism evidence="2 3">
    <name type="scientific">Legionella lytica</name>
    <dbReference type="NCBI Taxonomy" id="96232"/>
    <lineage>
        <taxon>Bacteria</taxon>
        <taxon>Pseudomonadati</taxon>
        <taxon>Pseudomonadota</taxon>
        <taxon>Gammaproteobacteria</taxon>
        <taxon>Legionellales</taxon>
        <taxon>Legionellaceae</taxon>
        <taxon>Legionella</taxon>
    </lineage>
</organism>